<accession>A0A0B3YK58</accession>
<feature type="domain" description="NADP-dependent oxidoreductase" evidence="2">
    <location>
        <begin position="16"/>
        <end position="342"/>
    </location>
</feature>
<evidence type="ECO:0000313" key="4">
    <source>
        <dbReference type="Proteomes" id="UP000031197"/>
    </source>
</evidence>
<dbReference type="InterPro" id="IPR023210">
    <property type="entry name" value="NADP_OxRdtase_dom"/>
</dbReference>
<proteinExistence type="predicted"/>
<reference evidence="3 4" key="1">
    <citation type="submission" date="2014-12" db="EMBL/GenBank/DDBJ databases">
        <title>Genome sequencing of Alteromonas marina AD001.</title>
        <authorList>
            <person name="Adrian T.G.S."/>
            <person name="Chan K.G."/>
        </authorList>
    </citation>
    <scope>NUCLEOTIDE SEQUENCE [LARGE SCALE GENOMIC DNA]</scope>
    <source>
        <strain evidence="3 4">AD001</strain>
    </source>
</reference>
<gene>
    <name evidence="3" type="ORF">RJ41_01500</name>
</gene>
<dbReference type="RefSeq" id="WP_039216408.1">
    <property type="nucleotide sequence ID" value="NZ_JWLW01000002.1"/>
</dbReference>
<evidence type="ECO:0000313" key="3">
    <source>
        <dbReference type="EMBL" id="KHT57655.1"/>
    </source>
</evidence>
<dbReference type="OrthoDB" id="9772407at2"/>
<name>A0A0B3YK58_9ALTE</name>
<keyword evidence="1" id="KW-0560">Oxidoreductase</keyword>
<dbReference type="EMBL" id="JWLW01000002">
    <property type="protein sequence ID" value="KHT57655.1"/>
    <property type="molecule type" value="Genomic_DNA"/>
</dbReference>
<dbReference type="CDD" id="cd19094">
    <property type="entry name" value="AKR_Tas-like"/>
    <property type="match status" value="1"/>
</dbReference>
<dbReference type="Pfam" id="PF00248">
    <property type="entry name" value="Aldo_ket_red"/>
    <property type="match status" value="1"/>
</dbReference>
<dbReference type="InterPro" id="IPR050523">
    <property type="entry name" value="AKR_Detox_Biosynth"/>
</dbReference>
<evidence type="ECO:0000259" key="2">
    <source>
        <dbReference type="Pfam" id="PF00248"/>
    </source>
</evidence>
<protein>
    <submittedName>
        <fullName evidence="3">Aldo/keto reductase</fullName>
    </submittedName>
</protein>
<dbReference type="AlphaFoldDB" id="A0A0B3YK58"/>
<comment type="caution">
    <text evidence="3">The sequence shown here is derived from an EMBL/GenBank/DDBJ whole genome shotgun (WGS) entry which is preliminary data.</text>
</comment>
<dbReference type="GO" id="GO:0016491">
    <property type="term" value="F:oxidoreductase activity"/>
    <property type="evidence" value="ECO:0007669"/>
    <property type="project" value="UniProtKB-KW"/>
</dbReference>
<dbReference type="Gene3D" id="3.20.20.100">
    <property type="entry name" value="NADP-dependent oxidoreductase domain"/>
    <property type="match status" value="1"/>
</dbReference>
<keyword evidence="4" id="KW-1185">Reference proteome</keyword>
<evidence type="ECO:0000256" key="1">
    <source>
        <dbReference type="ARBA" id="ARBA00023002"/>
    </source>
</evidence>
<dbReference type="Proteomes" id="UP000031197">
    <property type="component" value="Unassembled WGS sequence"/>
</dbReference>
<dbReference type="SUPFAM" id="SSF51430">
    <property type="entry name" value="NAD(P)-linked oxidoreductase"/>
    <property type="match status" value="1"/>
</dbReference>
<dbReference type="InterPro" id="IPR036812">
    <property type="entry name" value="NAD(P)_OxRdtase_dom_sf"/>
</dbReference>
<sequence length="350" mass="39156">MKFNRLGNSDLQVSDICLGTMTWGIQNTQQDADEQIAYALDKGVNFLDTAEMYPVPPNVDTYGDTERIIGNWISRNEAKRSDIVLMTKIAGSGLKYIRNAGPITADAIANALTYSLERLKTDYIDVYQLHWPNRVTPHFGKHWPDGADPTKTSREKELDGMRDILLGIKRALDEGKIRHWGLSDDTPWGIHAFLTLCKELDMPLPVSIQNEFSLLHAKDWPYLIEMCELENIAYLPWSPLATGMLSGKYQDGARPEGSRWTLAQRMGLFRDKAPAQAATAEYMKIAENVGITPSQLALAWCKQVPGVTSTIIGATTVPQLKENIDAFDISLSKETLDDIHGVLRQYPLGF</sequence>
<dbReference type="PANTHER" id="PTHR43364:SF4">
    <property type="entry name" value="NAD(P)-LINKED OXIDOREDUCTASE SUPERFAMILY PROTEIN"/>
    <property type="match status" value="1"/>
</dbReference>
<dbReference type="PANTHER" id="PTHR43364">
    <property type="entry name" value="NADH-SPECIFIC METHYLGLYOXAL REDUCTASE-RELATED"/>
    <property type="match status" value="1"/>
</dbReference>
<organism evidence="3 4">
    <name type="scientific">Alteromonas marina</name>
    <dbReference type="NCBI Taxonomy" id="203795"/>
    <lineage>
        <taxon>Bacteria</taxon>
        <taxon>Pseudomonadati</taxon>
        <taxon>Pseudomonadota</taxon>
        <taxon>Gammaproteobacteria</taxon>
        <taxon>Alteromonadales</taxon>
        <taxon>Alteromonadaceae</taxon>
        <taxon>Alteromonas/Salinimonas group</taxon>
        <taxon>Alteromonas</taxon>
    </lineage>
</organism>